<evidence type="ECO:0000313" key="2">
    <source>
        <dbReference type="EMBL" id="KAF6212398.1"/>
    </source>
</evidence>
<organism evidence="2 3">
    <name type="scientific">Apolygus lucorum</name>
    <name type="common">Small green plant bug</name>
    <name type="synonym">Lygocoris lucorum</name>
    <dbReference type="NCBI Taxonomy" id="248454"/>
    <lineage>
        <taxon>Eukaryota</taxon>
        <taxon>Metazoa</taxon>
        <taxon>Ecdysozoa</taxon>
        <taxon>Arthropoda</taxon>
        <taxon>Hexapoda</taxon>
        <taxon>Insecta</taxon>
        <taxon>Pterygota</taxon>
        <taxon>Neoptera</taxon>
        <taxon>Paraneoptera</taxon>
        <taxon>Hemiptera</taxon>
        <taxon>Heteroptera</taxon>
        <taxon>Panheteroptera</taxon>
        <taxon>Cimicomorpha</taxon>
        <taxon>Miridae</taxon>
        <taxon>Mirini</taxon>
        <taxon>Apolygus</taxon>
    </lineage>
</organism>
<gene>
    <name evidence="2" type="ORF">GE061_012920</name>
</gene>
<feature type="region of interest" description="Disordered" evidence="1">
    <location>
        <begin position="1348"/>
        <end position="1392"/>
    </location>
</feature>
<proteinExistence type="predicted"/>
<comment type="caution">
    <text evidence="2">The sequence shown here is derived from an EMBL/GenBank/DDBJ whole genome shotgun (WGS) entry which is preliminary data.</text>
</comment>
<evidence type="ECO:0000256" key="1">
    <source>
        <dbReference type="SAM" id="MobiDB-lite"/>
    </source>
</evidence>
<sequence length="1672" mass="183502">MNEDTDFWRMSPPKEPLSIKKSVDDLQPIPTNSNIQKKCSMNFETNTLREHQNMETDDPLRNMRNSRSFAVDTSLAARSRVSFKDFEIKPDSVVVNESLSTVGLDDSDILKAGLNDMTCPEGVPSICMSMTDVTSPCSKSRMSLADKNTLLNSSTQEIQQCEHPTLVKSFQPDFGGVKPRTDHLDAHDEDTSVSVPFVFKSLPEKRKSEAPKLGQSFPVIEFDESPNRPGVSLPQRTSVATNIPAAKKSIDPKKFYSNQEANDQDTSISVPFVFKAVTDASSNALKLRQSFPVIECGEGQSSAQMELTEVAQTVEPRKSLARTNLDFDGNSLQPSYSSGQMELTDVVAVNRKSISSASPTVSPQDTSGIEMDETLQKVKSCDEVKAPETLTSLSVGLTTTCCDMEETNVKQKNTENPRKSFFSSNHSPLSLTSEETITKPITSSIACVGDTVSKSCVDDEETVAKSSLMNLEVSRKELSSSGVIDIDMEQTNVNHQIRVSVGHNKKKSFESTRDSVPVDVEQEIARKSTGIAVDVPVDYQGELKSLDRKSGFFSAARLSCRKSGLGKGSDSVPVDVEQEIARKSTGITVDVAADYQGELKSLDRKSGFFSAARLSCRKSGLGKGSDSVPVDVEQEIARKSTGITVDVAADYQGELKSLDRKSGFFSAARLSCRKSGLGKGSDSVPVDVEQEIARKSTGITVDVAADYQGELKSLDRKSGFFSAARLSCRKSGLGKESDSVPVDVEQEIARKSTGITVNVLADYQGELKSLDRKSGFFSAARLSCRKSVLGKESDSVPAGDSNVEEILRMRVSLGETNSNVQNESGVVDESTGVQIPSNNVEVDCLGEASSVNRKSGFFPSTARISRRESDFDPLEDSCNAKQGFVDKSLGTVAMDDVSENESIGVQILPNKVNCIGELKSSCVNRKSGFFSSGARISRQESDFDPLEDDSNVKQGLVNKSFGRVAMDDFENESIGVEIPPKNVEVDCLGELKTSCVYRKSGFFSSAGRISRQESDFDSLEVNSNVKQDVVDKSIGGVAMDDVAEDESAEVVIPQEGQYQGELKSLNVDRKSGLFSSAAKLSYRKSGFGHAADSEVSSAPASQDGSPLGRLSSRKSGLVASQPREVCDERDNDVIPSENTSMELTSPDAGAIDDKHDSNAPLDMLKTEDLHEDRVPTTNTRLSRKSVRFINSPAEEDNDVRCHDITNPEVYVTPDSMSTDGCTELNSYGFEENENPLPRRASRKSCIGIPVVTDADEEENHKSTSDVQSGETEFAIRRNSRKSTIGARQSRNYIEFDSPSPEDCDKVDVTPTHAEERILPVSELVDKEALNAAEDIDLSQNMMNISLNDGEFDESETGKLNATSTPCKPLASCSETQDRKRNRSGTARNPSLASDLVHNLSQEVMNISIQSDTRSPLPKKSSTGMRKSKGLSLKGEASCVELNLCETGSAEFENTGLLEYETRLANRELMKRLGFNLLGSQTCWETLLYDKVLGIKVVLPSTRFTEFTRIYSIEYTFYSWRIGRTLFLDRETVEFIRNRLHRHMPKEWLREKCNTIGDLFKTVSALKKEMEMLKPLIQQLSYVKSRRPCTISNDRISFKIVNLHAQVDCEVTVELKNSHKMSDCCITLKNNVGKLNLDTVRMVFQALPSSDVDVLFRFVKFLDSETSQLTLGA</sequence>
<feature type="region of interest" description="Disordered" evidence="1">
    <location>
        <begin position="1090"/>
        <end position="1158"/>
    </location>
</feature>
<reference evidence="2" key="1">
    <citation type="journal article" date="2021" name="Mol. Ecol. Resour.">
        <title>Apolygus lucorum genome provides insights into omnivorousness and mesophyll feeding.</title>
        <authorList>
            <person name="Liu Y."/>
            <person name="Liu H."/>
            <person name="Wang H."/>
            <person name="Huang T."/>
            <person name="Liu B."/>
            <person name="Yang B."/>
            <person name="Yin L."/>
            <person name="Li B."/>
            <person name="Zhang Y."/>
            <person name="Zhang S."/>
            <person name="Jiang F."/>
            <person name="Zhang X."/>
            <person name="Ren Y."/>
            <person name="Wang B."/>
            <person name="Wang S."/>
            <person name="Lu Y."/>
            <person name="Wu K."/>
            <person name="Fan W."/>
            <person name="Wang G."/>
        </authorList>
    </citation>
    <scope>NUCLEOTIDE SEQUENCE</scope>
    <source>
        <strain evidence="2">12Hb</strain>
    </source>
</reference>
<evidence type="ECO:0000313" key="3">
    <source>
        <dbReference type="Proteomes" id="UP000466442"/>
    </source>
</evidence>
<dbReference type="EMBL" id="WIXP02000004">
    <property type="protein sequence ID" value="KAF6212398.1"/>
    <property type="molecule type" value="Genomic_DNA"/>
</dbReference>
<dbReference type="Proteomes" id="UP000466442">
    <property type="component" value="Unassembled WGS sequence"/>
</dbReference>
<feature type="compositionally biased region" description="Polar residues" evidence="1">
    <location>
        <begin position="1094"/>
        <end position="1104"/>
    </location>
</feature>
<name>A0A8S9XVV6_APOLU</name>
<accession>A0A8S9XVV6</accession>
<keyword evidence="3" id="KW-1185">Reference proteome</keyword>
<feature type="region of interest" description="Disordered" evidence="1">
    <location>
        <begin position="1254"/>
        <end position="1282"/>
    </location>
</feature>
<protein>
    <submittedName>
        <fullName evidence="2">Uncharacterized protein</fullName>
    </submittedName>
</protein>